<protein>
    <submittedName>
        <fullName evidence="1">Uncharacterized protein</fullName>
    </submittedName>
</protein>
<reference evidence="2" key="1">
    <citation type="journal article" date="2019" name="Int. J. Syst. Evol. Microbiol.">
        <title>The Global Catalogue of Microorganisms (GCM) 10K type strain sequencing project: providing services to taxonomists for standard genome sequencing and annotation.</title>
        <authorList>
            <consortium name="The Broad Institute Genomics Platform"/>
            <consortium name="The Broad Institute Genome Sequencing Center for Infectious Disease"/>
            <person name="Wu L."/>
            <person name="Ma J."/>
        </authorList>
    </citation>
    <scope>NUCLEOTIDE SEQUENCE [LARGE SCALE GENOMIC DNA]</scope>
    <source>
        <strain evidence="2">JCM 19173</strain>
    </source>
</reference>
<name>A0ABQ2FRC3_9DEIO</name>
<comment type="caution">
    <text evidence="1">The sequence shown here is derived from an EMBL/GenBank/DDBJ whole genome shotgun (WGS) entry which is preliminary data.</text>
</comment>
<accession>A0ABQ2FRC3</accession>
<gene>
    <name evidence="1" type="ORF">GCM10010844_42350</name>
</gene>
<keyword evidence="2" id="KW-1185">Reference proteome</keyword>
<evidence type="ECO:0000313" key="1">
    <source>
        <dbReference type="EMBL" id="GGL18940.1"/>
    </source>
</evidence>
<proteinExistence type="predicted"/>
<dbReference type="EMBL" id="BMPE01000029">
    <property type="protein sequence ID" value="GGL18940.1"/>
    <property type="molecule type" value="Genomic_DNA"/>
</dbReference>
<sequence length="574" mass="63309">MTHEYGNKTHHIPETVPVSSWIWGHRLRQGQDWVEYTLEFLNVLVGYDYALGRGICGPDDATPPQPYRKYSRLGLRRFVFFDGVSGKIDERDVKATAQLKEQLQRTPLMTDKEGSTDVLASVQSLLRSYTAVEKQRSWFAKSLFPVHEHLLFWEALRKEDKTPGKGGILPLFGDPTLDADTAELDKGISLSARNFFARGGELYYLMLSAGTHSDPALAAAIGGQLQLLLRESSPAIGRLAALIDATWARQEPSAELSLARETSEEKGGHLGWLPRKDDPLFHVFAQDVAQLLRAPLGVTDALTSLAHLMAFHLTLYIYRRAHAVLAPSAPSPALLLDLLDQDGDSTLRRASSAHFREQEAVQAQAVRAFVTATVEAAWADVTPDKSFGLALREHTKRWSLGKAKVTKGSGEGPKGKKSAADHDFYLWVDRLAASSGGLNRALVAEQLADLVMPDFTKHFLGVHRKLAKSCGFVAPPQGQSARYVMGNELLKALVLALTGQERDMEYAEFLQALYDRYGLVIGLDQARLSGVFDRHGINADYYQRNQQALLDKLTSAGLAKEYSDATALVSGRLS</sequence>
<dbReference type="Proteomes" id="UP000604341">
    <property type="component" value="Unassembled WGS sequence"/>
</dbReference>
<dbReference type="InterPro" id="IPR058120">
    <property type="entry name" value="MADS7"/>
</dbReference>
<evidence type="ECO:0000313" key="2">
    <source>
        <dbReference type="Proteomes" id="UP000604341"/>
    </source>
</evidence>
<dbReference type="Pfam" id="PF26611">
    <property type="entry name" value="MAD7"/>
    <property type="match status" value="1"/>
</dbReference>
<organism evidence="1 2">
    <name type="scientific">Deinococcus radiotolerans</name>
    <dbReference type="NCBI Taxonomy" id="1309407"/>
    <lineage>
        <taxon>Bacteria</taxon>
        <taxon>Thermotogati</taxon>
        <taxon>Deinococcota</taxon>
        <taxon>Deinococci</taxon>
        <taxon>Deinococcales</taxon>
        <taxon>Deinococcaceae</taxon>
        <taxon>Deinococcus</taxon>
    </lineage>
</organism>
<dbReference type="RefSeq" id="WP_189070972.1">
    <property type="nucleotide sequence ID" value="NZ_BMPE01000029.1"/>
</dbReference>